<dbReference type="Pfam" id="PF07883">
    <property type="entry name" value="Cupin_2"/>
    <property type="match status" value="1"/>
</dbReference>
<protein>
    <submittedName>
        <fullName evidence="2">Cupin domain-containing protein</fullName>
    </submittedName>
</protein>
<dbReference type="RefSeq" id="WP_126672104.1">
    <property type="nucleotide sequence ID" value="NZ_RYZR01000002.1"/>
</dbReference>
<organism evidence="2 3">
    <name type="scientific">Dyella dinghuensis</name>
    <dbReference type="NCBI Taxonomy" id="1920169"/>
    <lineage>
        <taxon>Bacteria</taxon>
        <taxon>Pseudomonadati</taxon>
        <taxon>Pseudomonadota</taxon>
        <taxon>Gammaproteobacteria</taxon>
        <taxon>Lysobacterales</taxon>
        <taxon>Rhodanobacteraceae</taxon>
        <taxon>Dyella</taxon>
    </lineage>
</organism>
<keyword evidence="3" id="KW-1185">Reference proteome</keyword>
<proteinExistence type="predicted"/>
<reference evidence="2 3" key="1">
    <citation type="submission" date="2018-12" db="EMBL/GenBank/DDBJ databases">
        <title>Dyella dinghuensis sp. nov. DHOA06 and Dyella choica sp. nov. 4M-K27, isolated from forest soil.</title>
        <authorList>
            <person name="Qiu L.-H."/>
            <person name="Gao Z.-H."/>
        </authorList>
    </citation>
    <scope>NUCLEOTIDE SEQUENCE [LARGE SCALE GENOMIC DNA]</scope>
    <source>
        <strain evidence="2 3">DHOA06</strain>
    </source>
</reference>
<dbReference type="EMBL" id="RYZR01000002">
    <property type="protein sequence ID" value="RUL66606.1"/>
    <property type="molecule type" value="Genomic_DNA"/>
</dbReference>
<comment type="caution">
    <text evidence="2">The sequence shown here is derived from an EMBL/GenBank/DDBJ whole genome shotgun (WGS) entry which is preliminary data.</text>
</comment>
<gene>
    <name evidence="2" type="ORF">EKH79_01945</name>
</gene>
<sequence>MHQRLTPASALAALDQAKKTAAGMFRHGSLEVEIFQPAGIDRQTPHRRDELCMVIAGRGYFVCGDTRQQFGPGELLFVPAGTPHHFEDFTKDFSAWVMFYGPQGGEAA</sequence>
<feature type="domain" description="Cupin type-2" evidence="1">
    <location>
        <begin position="33"/>
        <end position="87"/>
    </location>
</feature>
<dbReference type="OrthoDB" id="9798709at2"/>
<accession>A0A3S0PIR7</accession>
<dbReference type="AlphaFoldDB" id="A0A3S0PIR7"/>
<dbReference type="InterPro" id="IPR013096">
    <property type="entry name" value="Cupin_2"/>
</dbReference>
<dbReference type="SUPFAM" id="SSF51182">
    <property type="entry name" value="RmlC-like cupins"/>
    <property type="match status" value="1"/>
</dbReference>
<evidence type="ECO:0000313" key="2">
    <source>
        <dbReference type="EMBL" id="RUL66606.1"/>
    </source>
</evidence>
<dbReference type="Gene3D" id="2.60.120.10">
    <property type="entry name" value="Jelly Rolls"/>
    <property type="match status" value="1"/>
</dbReference>
<dbReference type="InterPro" id="IPR014710">
    <property type="entry name" value="RmlC-like_jellyroll"/>
</dbReference>
<evidence type="ECO:0000259" key="1">
    <source>
        <dbReference type="Pfam" id="PF07883"/>
    </source>
</evidence>
<dbReference type="Proteomes" id="UP000267077">
    <property type="component" value="Unassembled WGS sequence"/>
</dbReference>
<evidence type="ECO:0000313" key="3">
    <source>
        <dbReference type="Proteomes" id="UP000267077"/>
    </source>
</evidence>
<name>A0A3S0PIR7_9GAMM</name>
<dbReference type="InterPro" id="IPR011051">
    <property type="entry name" value="RmlC_Cupin_sf"/>
</dbReference>